<feature type="domain" description="Wax synthase" evidence="12">
    <location>
        <begin position="191"/>
        <end position="278"/>
    </location>
</feature>
<dbReference type="InterPro" id="IPR036869">
    <property type="entry name" value="J_dom_sf"/>
</dbReference>
<evidence type="ECO:0000256" key="2">
    <source>
        <dbReference type="ARBA" id="ARBA00007282"/>
    </source>
</evidence>
<evidence type="ECO:0000256" key="4">
    <source>
        <dbReference type="ARBA" id="ARBA00022692"/>
    </source>
</evidence>
<protein>
    <recommendedName>
        <fullName evidence="12">Wax synthase domain-containing protein</fullName>
    </recommendedName>
</protein>
<keyword evidence="9" id="KW-0175">Coiled coil</keyword>
<evidence type="ECO:0000256" key="8">
    <source>
        <dbReference type="ARBA" id="ARBA00023315"/>
    </source>
</evidence>
<dbReference type="AlphaFoldDB" id="A0AAP0MMD1"/>
<feature type="transmembrane region" description="Helical" evidence="11">
    <location>
        <begin position="128"/>
        <end position="149"/>
    </location>
</feature>
<evidence type="ECO:0000313" key="14">
    <source>
        <dbReference type="Proteomes" id="UP001428341"/>
    </source>
</evidence>
<evidence type="ECO:0000256" key="3">
    <source>
        <dbReference type="ARBA" id="ARBA00022679"/>
    </source>
</evidence>
<evidence type="ECO:0000259" key="12">
    <source>
        <dbReference type="Pfam" id="PF13813"/>
    </source>
</evidence>
<sequence length="613" mass="69277">MGGELENLIKVWILAISCLSYCYLIASKFPKGLLRLISLFPVFYLFIILPLSLSSIHFCGVTSFFLVWLANFKLLLFAFDQGPLSSQLHHKLFHFILVACLPIKFKPNPPQGIVTKPHQQSTQKSYRVPLKSLLLVTKLLLLLSIFYAYEYRQHLHQYVVFALYCCHIYLELELVLALCSTPARVLGFALEPQFNEPYLATSLQDFWGRRWNLMVSSILRPTVYDPVQYICRRNKVGHMWPQLLGVVATFIVSGLMHEVIYCYLTRVPPSWEVTWFFVLHGVCVAIEVWLKKKLIRRCGRLPRAVSGALVLIFVAATGLWLFFAQIFRNKLEEKVITEKQTFASFSFNPIILWSLPLLLPSRPSSLPLLLPSKPNGPATEPNSKPSDQSMIRHRGPSTGASASASSSSSLAYTEEQIAIVRQIKKTKDYYEILGVEKSCTVEDKSGYFRGLGNGPCPTSNHGVDTSEADRLPGIISSQRSRLDSQDVELQEQKKTIDQLESRLSQFEAISVVVNGGSVVGGGSPATFQRIPAEVRRPSGEVRWWSSDFPVVVEVELGGEKLGDGRSHISFRQHRFAFLTKTRSVKSNCVRNPICENWRVKTEKEESEAVKIEE</sequence>
<dbReference type="Proteomes" id="UP001428341">
    <property type="component" value="Unassembled WGS sequence"/>
</dbReference>
<feature type="transmembrane region" description="Helical" evidence="11">
    <location>
        <begin position="7"/>
        <end position="26"/>
    </location>
</feature>
<dbReference type="Gene3D" id="1.10.287.110">
    <property type="entry name" value="DnaJ domain"/>
    <property type="match status" value="1"/>
</dbReference>
<keyword evidence="4 11" id="KW-0812">Transmembrane</keyword>
<feature type="transmembrane region" description="Helical" evidence="11">
    <location>
        <begin position="273"/>
        <end position="290"/>
    </location>
</feature>
<keyword evidence="6" id="KW-0443">Lipid metabolism</keyword>
<dbReference type="GO" id="GO:0006629">
    <property type="term" value="P:lipid metabolic process"/>
    <property type="evidence" value="ECO:0007669"/>
    <property type="project" value="UniProtKB-KW"/>
</dbReference>
<comment type="similarity">
    <text evidence="2">Belongs to the wax synthase family.</text>
</comment>
<feature type="transmembrane region" description="Helical" evidence="11">
    <location>
        <begin position="155"/>
        <end position="179"/>
    </location>
</feature>
<keyword evidence="5 11" id="KW-1133">Transmembrane helix</keyword>
<name>A0AAP0MMD1_9ROSI</name>
<feature type="coiled-coil region" evidence="9">
    <location>
        <begin position="482"/>
        <end position="509"/>
    </location>
</feature>
<evidence type="ECO:0000256" key="1">
    <source>
        <dbReference type="ARBA" id="ARBA00004141"/>
    </source>
</evidence>
<keyword evidence="7 11" id="KW-0472">Membrane</keyword>
<feature type="transmembrane region" description="Helical" evidence="11">
    <location>
        <begin position="243"/>
        <end position="261"/>
    </location>
</feature>
<evidence type="ECO:0000313" key="13">
    <source>
        <dbReference type="EMBL" id="KAK9209811.1"/>
    </source>
</evidence>
<accession>A0AAP0MMD1</accession>
<dbReference type="GO" id="GO:0016020">
    <property type="term" value="C:membrane"/>
    <property type="evidence" value="ECO:0007669"/>
    <property type="project" value="UniProtKB-SubCell"/>
</dbReference>
<proteinExistence type="inferred from homology"/>
<evidence type="ECO:0000256" key="9">
    <source>
        <dbReference type="SAM" id="Coils"/>
    </source>
</evidence>
<keyword evidence="8" id="KW-0012">Acyltransferase</keyword>
<feature type="compositionally biased region" description="Polar residues" evidence="10">
    <location>
        <begin position="380"/>
        <end position="389"/>
    </location>
</feature>
<feature type="transmembrane region" description="Helical" evidence="11">
    <location>
        <begin position="302"/>
        <end position="322"/>
    </location>
</feature>
<organism evidence="13 14">
    <name type="scientific">Citrus x changshan-huyou</name>
    <dbReference type="NCBI Taxonomy" id="2935761"/>
    <lineage>
        <taxon>Eukaryota</taxon>
        <taxon>Viridiplantae</taxon>
        <taxon>Streptophyta</taxon>
        <taxon>Embryophyta</taxon>
        <taxon>Tracheophyta</taxon>
        <taxon>Spermatophyta</taxon>
        <taxon>Magnoliopsida</taxon>
        <taxon>eudicotyledons</taxon>
        <taxon>Gunneridae</taxon>
        <taxon>Pentapetalae</taxon>
        <taxon>rosids</taxon>
        <taxon>malvids</taxon>
        <taxon>Sapindales</taxon>
        <taxon>Rutaceae</taxon>
        <taxon>Aurantioideae</taxon>
        <taxon>Citrus</taxon>
    </lineage>
</organism>
<gene>
    <name evidence="13" type="ORF">WN944_002179</name>
</gene>
<reference evidence="13 14" key="1">
    <citation type="submission" date="2024-05" db="EMBL/GenBank/DDBJ databases">
        <title>Haplotype-resolved chromosome-level genome assembly of Huyou (Citrus changshanensis).</title>
        <authorList>
            <person name="Miao C."/>
            <person name="Chen W."/>
            <person name="Wu Y."/>
            <person name="Wang L."/>
            <person name="Zhao S."/>
            <person name="Grierson D."/>
            <person name="Xu C."/>
            <person name="Chen K."/>
        </authorList>
    </citation>
    <scope>NUCLEOTIDE SEQUENCE [LARGE SCALE GENOMIC DNA]</scope>
    <source>
        <strain evidence="13">01-14</strain>
        <tissue evidence="13">Leaf</tissue>
    </source>
</reference>
<evidence type="ECO:0000256" key="10">
    <source>
        <dbReference type="SAM" id="MobiDB-lite"/>
    </source>
</evidence>
<dbReference type="InterPro" id="IPR044851">
    <property type="entry name" value="Wax_synthase"/>
</dbReference>
<evidence type="ECO:0000256" key="6">
    <source>
        <dbReference type="ARBA" id="ARBA00023098"/>
    </source>
</evidence>
<evidence type="ECO:0000256" key="7">
    <source>
        <dbReference type="ARBA" id="ARBA00023136"/>
    </source>
</evidence>
<dbReference type="Pfam" id="PF13813">
    <property type="entry name" value="MBOAT_2"/>
    <property type="match status" value="1"/>
</dbReference>
<dbReference type="PANTHER" id="PTHR31595">
    <property type="entry name" value="LONG-CHAIN-ALCOHOL O-FATTY-ACYLTRANSFERASE 3-RELATED"/>
    <property type="match status" value="1"/>
</dbReference>
<evidence type="ECO:0000256" key="11">
    <source>
        <dbReference type="SAM" id="Phobius"/>
    </source>
</evidence>
<dbReference type="InterPro" id="IPR032805">
    <property type="entry name" value="Wax_synthase_dom"/>
</dbReference>
<evidence type="ECO:0000256" key="5">
    <source>
        <dbReference type="ARBA" id="ARBA00022989"/>
    </source>
</evidence>
<comment type="subcellular location">
    <subcellularLocation>
        <location evidence="1">Membrane</location>
        <topology evidence="1">Multi-pass membrane protein</topology>
    </subcellularLocation>
</comment>
<keyword evidence="14" id="KW-1185">Reference proteome</keyword>
<feature type="region of interest" description="Disordered" evidence="10">
    <location>
        <begin position="370"/>
        <end position="406"/>
    </location>
</feature>
<dbReference type="PANTHER" id="PTHR31595:SF70">
    <property type="entry name" value="LONG-CHAIN-ALCOHOL O-FATTY-ACYLTRANSFERASE 3-RELATED"/>
    <property type="match status" value="1"/>
</dbReference>
<dbReference type="GO" id="GO:0008374">
    <property type="term" value="F:O-acyltransferase activity"/>
    <property type="evidence" value="ECO:0007669"/>
    <property type="project" value="InterPro"/>
</dbReference>
<keyword evidence="3" id="KW-0808">Transferase</keyword>
<dbReference type="EMBL" id="JBCGBO010000004">
    <property type="protein sequence ID" value="KAK9209811.1"/>
    <property type="molecule type" value="Genomic_DNA"/>
</dbReference>
<comment type="caution">
    <text evidence="13">The sequence shown here is derived from an EMBL/GenBank/DDBJ whole genome shotgun (WGS) entry which is preliminary data.</text>
</comment>